<reference evidence="2 3" key="1">
    <citation type="journal article" date="2023" name="Insect Mol. Biol.">
        <title>Genome sequencing provides insights into the evolution of gene families encoding plant cell wall-degrading enzymes in longhorned beetles.</title>
        <authorList>
            <person name="Shin N.R."/>
            <person name="Okamura Y."/>
            <person name="Kirsch R."/>
            <person name="Pauchet Y."/>
        </authorList>
    </citation>
    <scope>NUCLEOTIDE SEQUENCE [LARGE SCALE GENOMIC DNA]</scope>
    <source>
        <strain evidence="2">EAD_L_NR</strain>
    </source>
</reference>
<dbReference type="EMBL" id="JANEYG010000082">
    <property type="protein sequence ID" value="KAJ8914014.1"/>
    <property type="molecule type" value="Genomic_DNA"/>
</dbReference>
<dbReference type="Pfam" id="PF13843">
    <property type="entry name" value="DDE_Tnp_1_7"/>
    <property type="match status" value="1"/>
</dbReference>
<dbReference type="AlphaFoldDB" id="A0AAV8VIP9"/>
<dbReference type="InterPro" id="IPR052638">
    <property type="entry name" value="PiggyBac_TE-derived"/>
</dbReference>
<sequence length="307" mass="35425">MAEHNIRFVRGFSVHEALTILEEDDFPHPSADEDAMSPDNLPSTQLRAPAEIQVPFQDSDSENDDMSDDILLEAPTEIHIPLQGSDSEDDNIPLARLVSKKSEPVPTIAKVYNWTNDHILYDSNNFDLGQLELEDADESSLVSLFFKFFDENVFDLLIEETNRYAAIKNKNNKPVTVREMKCFVGILILSGYVPYPRRKMFWEQDKDVKDVLVSDALSRDRFDHIMSVFHMADNNNLVPGDKFAKVRPLFTLLNQNFLRYAPKVENHSVDEAMVPYFGRHGCKQFIRGQPIHWGYKLWAFYTKHNLL</sequence>
<comment type="caution">
    <text evidence="2">The sequence shown here is derived from an EMBL/GenBank/DDBJ whole genome shotgun (WGS) entry which is preliminary data.</text>
</comment>
<dbReference type="PANTHER" id="PTHR47055:SF3">
    <property type="entry name" value="PHORBOL-ESTER_DAG-TYPE DOMAIN-CONTAINING PROTEIN"/>
    <property type="match status" value="1"/>
</dbReference>
<evidence type="ECO:0000259" key="1">
    <source>
        <dbReference type="Pfam" id="PF13843"/>
    </source>
</evidence>
<dbReference type="Proteomes" id="UP001159042">
    <property type="component" value="Unassembled WGS sequence"/>
</dbReference>
<keyword evidence="3" id="KW-1185">Reference proteome</keyword>
<evidence type="ECO:0000313" key="2">
    <source>
        <dbReference type="EMBL" id="KAJ8914014.1"/>
    </source>
</evidence>
<dbReference type="PANTHER" id="PTHR47055">
    <property type="entry name" value="DDE_TNP_1_7 DOMAIN-CONTAINING PROTEIN"/>
    <property type="match status" value="1"/>
</dbReference>
<gene>
    <name evidence="2" type="ORF">NQ315_012037</name>
</gene>
<protein>
    <recommendedName>
        <fullName evidence="1">PiggyBac transposable element-derived protein domain-containing protein</fullName>
    </recommendedName>
</protein>
<dbReference type="GO" id="GO:0043565">
    <property type="term" value="F:sequence-specific DNA binding"/>
    <property type="evidence" value="ECO:0007669"/>
    <property type="project" value="TreeGrafter"/>
</dbReference>
<proteinExistence type="predicted"/>
<feature type="domain" description="PiggyBac transposable element-derived protein" evidence="1">
    <location>
        <begin position="142"/>
        <end position="303"/>
    </location>
</feature>
<name>A0AAV8VIP9_9CUCU</name>
<evidence type="ECO:0000313" key="3">
    <source>
        <dbReference type="Proteomes" id="UP001159042"/>
    </source>
</evidence>
<accession>A0AAV8VIP9</accession>
<dbReference type="InterPro" id="IPR029526">
    <property type="entry name" value="PGBD"/>
</dbReference>
<organism evidence="2 3">
    <name type="scientific">Exocentrus adspersus</name>
    <dbReference type="NCBI Taxonomy" id="1586481"/>
    <lineage>
        <taxon>Eukaryota</taxon>
        <taxon>Metazoa</taxon>
        <taxon>Ecdysozoa</taxon>
        <taxon>Arthropoda</taxon>
        <taxon>Hexapoda</taxon>
        <taxon>Insecta</taxon>
        <taxon>Pterygota</taxon>
        <taxon>Neoptera</taxon>
        <taxon>Endopterygota</taxon>
        <taxon>Coleoptera</taxon>
        <taxon>Polyphaga</taxon>
        <taxon>Cucujiformia</taxon>
        <taxon>Chrysomeloidea</taxon>
        <taxon>Cerambycidae</taxon>
        <taxon>Lamiinae</taxon>
        <taxon>Acanthocinini</taxon>
        <taxon>Exocentrus</taxon>
    </lineage>
</organism>